<feature type="compositionally biased region" description="Basic residues" evidence="9">
    <location>
        <begin position="436"/>
        <end position="445"/>
    </location>
</feature>
<dbReference type="EMBL" id="LR828257">
    <property type="protein sequence ID" value="CAD0298506.1"/>
    <property type="molecule type" value="Genomic_DNA"/>
</dbReference>
<dbReference type="PRINTS" id="PR00105">
    <property type="entry name" value="C5METTRFRASE"/>
</dbReference>
<feature type="active site" evidence="6">
    <location>
        <position position="102"/>
    </location>
</feature>
<dbReference type="InterPro" id="IPR001525">
    <property type="entry name" value="C5_MeTfrase"/>
</dbReference>
<protein>
    <recommendedName>
        <fullName evidence="8">Cytosine-specific methyltransferase</fullName>
        <ecNumber evidence="8">2.1.1.37</ecNumber>
    </recommendedName>
</protein>
<keyword evidence="4" id="KW-0680">Restriction system</keyword>
<dbReference type="InterPro" id="IPR029063">
    <property type="entry name" value="SAM-dependent_MTases_sf"/>
</dbReference>
<dbReference type="GO" id="GO:0003886">
    <property type="term" value="F:DNA (cytosine-5-)-methyltransferase activity"/>
    <property type="evidence" value="ECO:0007669"/>
    <property type="project" value="UniProtKB-EC"/>
</dbReference>
<dbReference type="EMBL" id="JAWMQI010000009">
    <property type="protein sequence ID" value="MDV7247582.1"/>
    <property type="molecule type" value="Genomic_DNA"/>
</dbReference>
<dbReference type="PROSITE" id="PS51679">
    <property type="entry name" value="SAM_MT_C5"/>
    <property type="match status" value="1"/>
</dbReference>
<evidence type="ECO:0000256" key="5">
    <source>
        <dbReference type="ARBA" id="ARBA00047422"/>
    </source>
</evidence>
<dbReference type="EMBL" id="LR828257">
    <property type="protein sequence ID" value="CAD0298502.1"/>
    <property type="molecule type" value="Genomic_DNA"/>
</dbReference>
<evidence type="ECO:0000256" key="2">
    <source>
        <dbReference type="ARBA" id="ARBA00022679"/>
    </source>
</evidence>
<evidence type="ECO:0000256" key="3">
    <source>
        <dbReference type="ARBA" id="ARBA00022691"/>
    </source>
</evidence>
<evidence type="ECO:0000313" key="11">
    <source>
        <dbReference type="EMBL" id="MDV7247582.1"/>
    </source>
</evidence>
<evidence type="ECO:0000313" key="12">
    <source>
        <dbReference type="Proteomes" id="UP000515406"/>
    </source>
</evidence>
<reference evidence="10 12" key="1">
    <citation type="submission" date="2020-07" db="EMBL/GenBank/DDBJ databases">
        <authorList>
            <person name="Pothier F. J."/>
        </authorList>
    </citation>
    <scope>NUCLEOTIDE SEQUENCE [LARGE SCALE GENOMIC DNA]</scope>
    <source>
        <strain evidence="10 12">CFBP 498</strain>
    </source>
</reference>
<evidence type="ECO:0000256" key="7">
    <source>
        <dbReference type="RuleBase" id="RU000416"/>
    </source>
</evidence>
<dbReference type="GO" id="GO:0032259">
    <property type="term" value="P:methylation"/>
    <property type="evidence" value="ECO:0007669"/>
    <property type="project" value="UniProtKB-KW"/>
</dbReference>
<keyword evidence="12" id="KW-1185">Reference proteome</keyword>
<dbReference type="PANTHER" id="PTHR10629">
    <property type="entry name" value="CYTOSINE-SPECIFIC METHYLTRANSFERASE"/>
    <property type="match status" value="1"/>
</dbReference>
<evidence type="ECO:0000256" key="6">
    <source>
        <dbReference type="PROSITE-ProRule" id="PRU01016"/>
    </source>
</evidence>
<dbReference type="RefSeq" id="WP_308507664.1">
    <property type="nucleotide sequence ID" value="NZ_CP060399.1"/>
</dbReference>
<keyword evidence="1 6" id="KW-0489">Methyltransferase</keyword>
<dbReference type="Gene3D" id="3.90.120.10">
    <property type="entry name" value="DNA Methylase, subunit A, domain 2"/>
    <property type="match status" value="1"/>
</dbReference>
<dbReference type="EC" id="2.1.1.37" evidence="8"/>
<comment type="catalytic activity">
    <reaction evidence="5 8">
        <text>a 2'-deoxycytidine in DNA + S-adenosyl-L-methionine = a 5-methyl-2'-deoxycytidine in DNA + S-adenosyl-L-homocysteine + H(+)</text>
        <dbReference type="Rhea" id="RHEA:13681"/>
        <dbReference type="Rhea" id="RHEA-COMP:11369"/>
        <dbReference type="Rhea" id="RHEA-COMP:11370"/>
        <dbReference type="ChEBI" id="CHEBI:15378"/>
        <dbReference type="ChEBI" id="CHEBI:57856"/>
        <dbReference type="ChEBI" id="CHEBI:59789"/>
        <dbReference type="ChEBI" id="CHEBI:85452"/>
        <dbReference type="ChEBI" id="CHEBI:85454"/>
        <dbReference type="EC" id="2.1.1.37"/>
    </reaction>
</comment>
<dbReference type="Proteomes" id="UP001187425">
    <property type="component" value="Unassembled WGS sequence"/>
</dbReference>
<reference evidence="11 13" key="2">
    <citation type="submission" date="2023-10" db="EMBL/GenBank/DDBJ databases">
        <title>A new tool for lettuce pathogen research.</title>
        <authorList>
            <person name="Horton K.N."/>
            <person name="Cseke L.J."/>
            <person name="Badiwe M."/>
            <person name="Tesfaye D."/>
            <person name="Klein A."/>
            <person name="Su J."/>
            <person name="Potnis N."/>
            <person name="Gassmann W."/>
        </authorList>
    </citation>
    <scope>NUCLEOTIDE SEQUENCE [LARGE SCALE GENOMIC DNA]</scope>
    <source>
        <strain evidence="11 13">JSKH1901</strain>
    </source>
</reference>
<evidence type="ECO:0000256" key="4">
    <source>
        <dbReference type="ARBA" id="ARBA00022747"/>
    </source>
</evidence>
<dbReference type="PROSITE" id="PS00094">
    <property type="entry name" value="C5_MTASE_1"/>
    <property type="match status" value="1"/>
</dbReference>
<feature type="region of interest" description="Disordered" evidence="9">
    <location>
        <begin position="436"/>
        <end position="459"/>
    </location>
</feature>
<dbReference type="InterPro" id="IPR018117">
    <property type="entry name" value="C5_DNA_meth_AS"/>
</dbReference>
<sequence length="459" mass="50943">MQNDLFRSTKERGPTILPTMSRPLGIDLFAGAGGLSLGFEQAGFDVVAAVEIDPVHAAVHEYNFPHCRVIPRSVTELSGSTIRAAAGIGERTVDVVFGGAPCQGFSLIGQRALDDPRNSLVKDFVRIVRELDARYFVFENVKGLTVGKHRKFLVEIIEEFKVAGYDVVENWKVLNACSYGVPQDRQRLFLLGAKRGLPLPSYPMPTTRKPGATETELPTAPTCFDALSDLPDAERFARLNGNEAVRVTRWNDTNTYASHMRCLDSTGWEYGYRRDWNPAILTSSARSNHSEISRERFASTPPGEVEPVSRFFKLHPEGVSNTLRAGTDSARGAFTSPRPIHYKWNRCITVREMARLHGFPDWFRFNGTKWHGARQIGNAVPPPLARSVASEVMRALGIKPQRPRKVVSLGDDALLRFGTTEAAAYWGIANPIGRRDKKSGIKKRKQSEISPIASLNLTP</sequence>
<dbReference type="REBASE" id="438086">
    <property type="entry name" value="M.Xho498ORF720P"/>
</dbReference>
<gene>
    <name evidence="10" type="primary">haeIIIM</name>
    <name evidence="10" type="ORF">CFBP498_00720</name>
    <name evidence="11" type="ORF">R4K57_03910</name>
</gene>
<comment type="similarity">
    <text evidence="6 7">Belongs to the class I-like SAM-binding methyltransferase superfamily. C5-methyltransferase family.</text>
</comment>
<dbReference type="PANTHER" id="PTHR10629:SF52">
    <property type="entry name" value="DNA (CYTOSINE-5)-METHYLTRANSFERASE 1"/>
    <property type="match status" value="1"/>
</dbReference>
<evidence type="ECO:0000256" key="8">
    <source>
        <dbReference type="RuleBase" id="RU000417"/>
    </source>
</evidence>
<evidence type="ECO:0000256" key="9">
    <source>
        <dbReference type="SAM" id="MobiDB-lite"/>
    </source>
</evidence>
<evidence type="ECO:0000313" key="10">
    <source>
        <dbReference type="EMBL" id="CAD0298506.1"/>
    </source>
</evidence>
<dbReference type="Gene3D" id="3.40.50.150">
    <property type="entry name" value="Vaccinia Virus protein VP39"/>
    <property type="match status" value="1"/>
</dbReference>
<dbReference type="NCBIfam" id="TIGR00675">
    <property type="entry name" value="dcm"/>
    <property type="match status" value="1"/>
</dbReference>
<dbReference type="GeneID" id="55514643"/>
<proteinExistence type="inferred from homology"/>
<dbReference type="Pfam" id="PF00145">
    <property type="entry name" value="DNA_methylase"/>
    <property type="match status" value="1"/>
</dbReference>
<evidence type="ECO:0000256" key="1">
    <source>
        <dbReference type="ARBA" id="ARBA00022603"/>
    </source>
</evidence>
<accession>A0A6V7B899</accession>
<dbReference type="SUPFAM" id="SSF53335">
    <property type="entry name" value="S-adenosyl-L-methionine-dependent methyltransferases"/>
    <property type="match status" value="1"/>
</dbReference>
<dbReference type="PROSITE" id="PS00095">
    <property type="entry name" value="C5_MTASE_2"/>
    <property type="match status" value="1"/>
</dbReference>
<keyword evidence="2 6" id="KW-0808">Transferase</keyword>
<organism evidence="10 12">
    <name type="scientific">Xanthomonas hortorum pv. vitians</name>
    <dbReference type="NCBI Taxonomy" id="83224"/>
    <lineage>
        <taxon>Bacteria</taxon>
        <taxon>Pseudomonadati</taxon>
        <taxon>Pseudomonadota</taxon>
        <taxon>Gammaproteobacteria</taxon>
        <taxon>Lysobacterales</taxon>
        <taxon>Lysobacteraceae</taxon>
        <taxon>Xanthomonas</taxon>
    </lineage>
</organism>
<dbReference type="InterPro" id="IPR050390">
    <property type="entry name" value="C5-Methyltransferase"/>
</dbReference>
<dbReference type="AlphaFoldDB" id="A0A6V7B899"/>
<keyword evidence="3 6" id="KW-0949">S-adenosyl-L-methionine</keyword>
<dbReference type="Proteomes" id="UP000515406">
    <property type="component" value="Chromosome"/>
</dbReference>
<dbReference type="GO" id="GO:0009307">
    <property type="term" value="P:DNA restriction-modification system"/>
    <property type="evidence" value="ECO:0007669"/>
    <property type="project" value="UniProtKB-KW"/>
</dbReference>
<name>A0A6V7B899_9XANT</name>
<evidence type="ECO:0000313" key="13">
    <source>
        <dbReference type="Proteomes" id="UP001187425"/>
    </source>
</evidence>
<dbReference type="InterPro" id="IPR031303">
    <property type="entry name" value="C5_meth_CS"/>
</dbReference>